<evidence type="ECO:0000256" key="1">
    <source>
        <dbReference type="SAM" id="MobiDB-lite"/>
    </source>
</evidence>
<dbReference type="AlphaFoldDB" id="A0A1J5P3Y7"/>
<gene>
    <name evidence="2" type="ORF">GALL_530410</name>
</gene>
<organism evidence="2">
    <name type="scientific">mine drainage metagenome</name>
    <dbReference type="NCBI Taxonomy" id="410659"/>
    <lineage>
        <taxon>unclassified sequences</taxon>
        <taxon>metagenomes</taxon>
        <taxon>ecological metagenomes</taxon>
    </lineage>
</organism>
<evidence type="ECO:0000313" key="2">
    <source>
        <dbReference type="EMBL" id="OIQ65400.1"/>
    </source>
</evidence>
<sequence>MSTSTCSTNGRSGPRAKPWVWRSWPWNRGIVELEPSSRPSPGALQVRNRTSPNPEGIERSGRFPAFCPFSGVHPWPHPSAATSSTSCLSWSWPTTTGAAWTGGCGSSKSSAGWCATTACGRPSSFSSGMWIPSSTRISGIGRISATSRRPWTPAWTGNSSRRWCTRSAARAASPWPRPSTRPAWSCVWIWGWTSSSSPART</sequence>
<feature type="region of interest" description="Disordered" evidence="1">
    <location>
        <begin position="32"/>
        <end position="57"/>
    </location>
</feature>
<reference evidence="2" key="1">
    <citation type="submission" date="2016-10" db="EMBL/GenBank/DDBJ databases">
        <title>Sequence of Gallionella enrichment culture.</title>
        <authorList>
            <person name="Poehlein A."/>
            <person name="Muehling M."/>
            <person name="Daniel R."/>
        </authorList>
    </citation>
    <scope>NUCLEOTIDE SEQUENCE</scope>
</reference>
<accession>A0A1J5P3Y7</accession>
<proteinExistence type="predicted"/>
<name>A0A1J5P3Y7_9ZZZZ</name>
<protein>
    <submittedName>
        <fullName evidence="2">Uncharacterized protein</fullName>
    </submittedName>
</protein>
<dbReference type="EMBL" id="MLJW01007354">
    <property type="protein sequence ID" value="OIQ65400.1"/>
    <property type="molecule type" value="Genomic_DNA"/>
</dbReference>
<comment type="caution">
    <text evidence="2">The sequence shown here is derived from an EMBL/GenBank/DDBJ whole genome shotgun (WGS) entry which is preliminary data.</text>
</comment>